<comment type="cofactor">
    <cofactor evidence="9">
        <name>Mg(2+)</name>
        <dbReference type="ChEBI" id="CHEBI:18420"/>
    </cofactor>
    <text evidence="9">Binds 2 Mg(2+) per subunit.</text>
</comment>
<reference evidence="11" key="1">
    <citation type="submission" date="2019-05" db="EMBL/GenBank/DDBJ databases">
        <title>Metatranscriptomic reconstruction reveals RNA viruses with the potential to shape carbon cycling in soil.</title>
        <authorList>
            <person name="Starr E.P."/>
            <person name="Nuccio E."/>
            <person name="Pett-Ridge J."/>
            <person name="Banfield J.F."/>
            <person name="Firestone M.K."/>
        </authorList>
    </citation>
    <scope>NUCLEOTIDE SEQUENCE</scope>
    <source>
        <strain evidence="11">H4_Rhizo_43_scaffold_385</strain>
    </source>
</reference>
<keyword evidence="4" id="KW-0548">Nucleotidyltransferase</keyword>
<dbReference type="EMBL" id="MN036191">
    <property type="protein sequence ID" value="QDH91376.1"/>
    <property type="molecule type" value="Genomic_RNA"/>
</dbReference>
<evidence type="ECO:0000259" key="10">
    <source>
        <dbReference type="PROSITE" id="PS50522"/>
    </source>
</evidence>
<feature type="binding site" evidence="9">
    <location>
        <position position="410"/>
    </location>
    <ligand>
        <name>Mg(2+)</name>
        <dbReference type="ChEBI" id="CHEBI:18420"/>
        <label>2</label>
    </ligand>
</feature>
<evidence type="ECO:0000256" key="5">
    <source>
        <dbReference type="ARBA" id="ARBA00022741"/>
    </source>
</evidence>
<dbReference type="InterPro" id="IPR007096">
    <property type="entry name" value="RNA-dir_Rpol_cat_phage"/>
</dbReference>
<evidence type="ECO:0000256" key="7">
    <source>
        <dbReference type="ARBA" id="ARBA00030248"/>
    </source>
</evidence>
<dbReference type="InterPro" id="IPR005093">
    <property type="entry name" value="RNArep_beta"/>
</dbReference>
<evidence type="ECO:0000256" key="3">
    <source>
        <dbReference type="ARBA" id="ARBA00022679"/>
    </source>
</evidence>
<proteinExistence type="predicted"/>
<evidence type="ECO:0000313" key="11">
    <source>
        <dbReference type="EMBL" id="QDH91376.1"/>
    </source>
</evidence>
<keyword evidence="5" id="KW-0547">Nucleotide-binding</keyword>
<evidence type="ECO:0000256" key="2">
    <source>
        <dbReference type="ARBA" id="ARBA00022484"/>
    </source>
</evidence>
<feature type="binding site" evidence="9">
    <location>
        <position position="313"/>
    </location>
    <ligand>
        <name>Mg(2+)</name>
        <dbReference type="ChEBI" id="CHEBI:18420"/>
        <label>2</label>
    </ligand>
</feature>
<feature type="domain" description="RdRp catalytic" evidence="10">
    <location>
        <begin position="298"/>
        <end position="442"/>
    </location>
</feature>
<dbReference type="GO" id="GO:0046872">
    <property type="term" value="F:metal ion binding"/>
    <property type="evidence" value="ECO:0007669"/>
    <property type="project" value="UniProtKB-KW"/>
</dbReference>
<dbReference type="GO" id="GO:0000166">
    <property type="term" value="F:nucleotide binding"/>
    <property type="evidence" value="ECO:0007669"/>
    <property type="project" value="UniProtKB-KW"/>
</dbReference>
<sequence>MKSLMLLWYQIASEMAVRCCTSTTKDYEVVLSRSESEGISFLTITLPNFGKDFERSLDQEFVDRRLFSGFRWKGGLPRFLGGFLDRIFDRDTGVLLENPCEEAIIAVRQLTLMFGKILLPCSDARTKNAFREFIKCEQEVADHSTSMDLADLDEFHRVAEVLFHDLFAYLDHKILIGEVIPAHGPGATADKLRGNAKWRQNVWTERLEEYLPSADFLVPNRSFEEELDAVHFLEPESEMPVSVITVPKTLKTPRIIAVEPTAMQYAQQAVRHEIYDYVDTDYRLRRMIGFRDQTPNQRLAREGSIVGTLATLDLSEASDRVSNRLVQEMLRDHLWLRGTVESCRSFRADVPGHGVIHLAKYASMGSALTFPIEAMVFLTAVFVGIGRELNTPVDENLVKRYSHRVRVFGDDIVVPERFVRSVISSLELFGAKVNERKSFWNGLFRESCGKEYYAGTDVSIVRVRRMFPSSRRDAQGVISLVSLRNQLYFAGYWQTVKWLDEMIEKMLIHFPTVLPSSPVLGRHSFLGFETQKMGKRLHNPLVKGYIQVSSPPLDPLEGHGALLKYLTKRSDKPSHDARHLERSGRPRVVNIKLGYASAI</sequence>
<keyword evidence="6" id="KW-0693">Viral RNA replication</keyword>
<protein>
    <recommendedName>
        <fullName evidence="1">RNA-directed RNA polymerase</fullName>
        <ecNumber evidence="1">2.7.7.48</ecNumber>
    </recommendedName>
    <alternativeName>
        <fullName evidence="7">RNA replicase beta chain</fullName>
    </alternativeName>
</protein>
<organism evidence="11">
    <name type="scientific">Leviviridae sp</name>
    <dbReference type="NCBI Taxonomy" id="2027243"/>
    <lineage>
        <taxon>Viruses</taxon>
        <taxon>Riboviria</taxon>
        <taxon>Orthornavirae</taxon>
        <taxon>Lenarviricota</taxon>
        <taxon>Leviviricetes</taxon>
        <taxon>Norzivirales</taxon>
        <taxon>Fiersviridae</taxon>
    </lineage>
</organism>
<evidence type="ECO:0000256" key="6">
    <source>
        <dbReference type="ARBA" id="ARBA00022953"/>
    </source>
</evidence>
<evidence type="ECO:0000256" key="1">
    <source>
        <dbReference type="ARBA" id="ARBA00012494"/>
    </source>
</evidence>
<accession>A0A514DCP4</accession>
<evidence type="ECO:0000256" key="9">
    <source>
        <dbReference type="PIRSR" id="PIRSR605093-1"/>
    </source>
</evidence>
<dbReference type="GO" id="GO:0003968">
    <property type="term" value="F:RNA-directed RNA polymerase activity"/>
    <property type="evidence" value="ECO:0007669"/>
    <property type="project" value="UniProtKB-KW"/>
</dbReference>
<keyword evidence="3" id="KW-0808">Transferase</keyword>
<dbReference type="Pfam" id="PF03431">
    <property type="entry name" value="RNA_replicase_B"/>
    <property type="match status" value="1"/>
</dbReference>
<dbReference type="PROSITE" id="PS50522">
    <property type="entry name" value="RDRP_PHAGE"/>
    <property type="match status" value="1"/>
</dbReference>
<dbReference type="EC" id="2.7.7.48" evidence="1"/>
<gene>
    <name evidence="11" type="ORF">H4Rhizo43385_000001</name>
</gene>
<keyword evidence="9" id="KW-0479">Metal-binding</keyword>
<feature type="binding site" evidence="9">
    <location>
        <position position="411"/>
    </location>
    <ligand>
        <name>Mg(2+)</name>
        <dbReference type="ChEBI" id="CHEBI:18420"/>
        <label>2</label>
    </ligand>
</feature>
<comment type="catalytic activity">
    <reaction evidence="8">
        <text>RNA(n) + a ribonucleoside 5'-triphosphate = RNA(n+1) + diphosphate</text>
        <dbReference type="Rhea" id="RHEA:21248"/>
        <dbReference type="Rhea" id="RHEA-COMP:14527"/>
        <dbReference type="Rhea" id="RHEA-COMP:17342"/>
        <dbReference type="ChEBI" id="CHEBI:33019"/>
        <dbReference type="ChEBI" id="CHEBI:61557"/>
        <dbReference type="ChEBI" id="CHEBI:140395"/>
        <dbReference type="EC" id="2.7.7.48"/>
    </reaction>
</comment>
<evidence type="ECO:0000256" key="8">
    <source>
        <dbReference type="ARBA" id="ARBA00048744"/>
    </source>
</evidence>
<dbReference type="GO" id="GO:0039694">
    <property type="term" value="P:viral RNA genome replication"/>
    <property type="evidence" value="ECO:0007669"/>
    <property type="project" value="InterPro"/>
</dbReference>
<keyword evidence="9" id="KW-0460">Magnesium</keyword>
<name>A0A514DCP4_9VIRU</name>
<evidence type="ECO:0000256" key="4">
    <source>
        <dbReference type="ARBA" id="ARBA00022695"/>
    </source>
</evidence>
<keyword evidence="2 11" id="KW-0696">RNA-directed RNA polymerase</keyword>